<sequence length="170" mass="18416">MAELTLFIRDTGGNFYQGFGPGEDSAGSGNEDVDNIGTFSSLRISVLLQHLSLGTPTGNIYLRVNSNNFDETILLTAFSAVEFNNPKWFEVSFTDGPYLIELNNRLAFHVNAVGADRTGLWMCQDFHGSLDVLVRSYGTELTAPNKATNPDPSDTGTGVVLFPTLSWSAG</sequence>
<dbReference type="EMBL" id="LAZR01008316">
    <property type="protein sequence ID" value="KKM79553.1"/>
    <property type="molecule type" value="Genomic_DNA"/>
</dbReference>
<evidence type="ECO:0000313" key="1">
    <source>
        <dbReference type="EMBL" id="KKM79553.1"/>
    </source>
</evidence>
<comment type="caution">
    <text evidence="1">The sequence shown here is derived from an EMBL/GenBank/DDBJ whole genome shotgun (WGS) entry which is preliminary data.</text>
</comment>
<name>A0A0F9KC64_9ZZZZ</name>
<accession>A0A0F9KC64</accession>
<dbReference type="AlphaFoldDB" id="A0A0F9KC64"/>
<protein>
    <submittedName>
        <fullName evidence="1">Uncharacterized protein</fullName>
    </submittedName>
</protein>
<organism evidence="1">
    <name type="scientific">marine sediment metagenome</name>
    <dbReference type="NCBI Taxonomy" id="412755"/>
    <lineage>
        <taxon>unclassified sequences</taxon>
        <taxon>metagenomes</taxon>
        <taxon>ecological metagenomes</taxon>
    </lineage>
</organism>
<reference evidence="1" key="1">
    <citation type="journal article" date="2015" name="Nature">
        <title>Complex archaea that bridge the gap between prokaryotes and eukaryotes.</title>
        <authorList>
            <person name="Spang A."/>
            <person name="Saw J.H."/>
            <person name="Jorgensen S.L."/>
            <person name="Zaremba-Niedzwiedzka K."/>
            <person name="Martijn J."/>
            <person name="Lind A.E."/>
            <person name="van Eijk R."/>
            <person name="Schleper C."/>
            <person name="Guy L."/>
            <person name="Ettema T.J."/>
        </authorList>
    </citation>
    <scope>NUCLEOTIDE SEQUENCE</scope>
</reference>
<proteinExistence type="predicted"/>
<gene>
    <name evidence="1" type="ORF">LCGC14_1348700</name>
</gene>